<dbReference type="InterPro" id="IPR036010">
    <property type="entry name" value="2Fe-2S_ferredoxin-like_sf"/>
</dbReference>
<organism evidence="2 3">
    <name type="scientific">Sphingomonas colocasiae</name>
    <dbReference type="NCBI Taxonomy" id="1848973"/>
    <lineage>
        <taxon>Bacteria</taxon>
        <taxon>Pseudomonadati</taxon>
        <taxon>Pseudomonadota</taxon>
        <taxon>Alphaproteobacteria</taxon>
        <taxon>Sphingomonadales</taxon>
        <taxon>Sphingomonadaceae</taxon>
        <taxon>Sphingomonas</taxon>
    </lineage>
</organism>
<proteinExistence type="predicted"/>
<accession>A0ABS7PN25</accession>
<evidence type="ECO:0000313" key="3">
    <source>
        <dbReference type="Proteomes" id="UP000706039"/>
    </source>
</evidence>
<dbReference type="SUPFAM" id="SSF54292">
    <property type="entry name" value="2Fe-2S ferredoxin-like"/>
    <property type="match status" value="1"/>
</dbReference>
<gene>
    <name evidence="2" type="ORF">K7G82_04020</name>
</gene>
<dbReference type="Gene3D" id="3.10.20.440">
    <property type="entry name" value="2Fe-2S iron-sulphur cluster binding domain, sarcosine oxidase, alpha subunit, N-terminal domain"/>
    <property type="match status" value="1"/>
</dbReference>
<dbReference type="Pfam" id="PF13510">
    <property type="entry name" value="Fer2_4"/>
    <property type="match status" value="1"/>
</dbReference>
<keyword evidence="3" id="KW-1185">Reference proteome</keyword>
<evidence type="ECO:0000313" key="2">
    <source>
        <dbReference type="EMBL" id="MBY8821444.1"/>
    </source>
</evidence>
<dbReference type="EMBL" id="JAINVV010000003">
    <property type="protein sequence ID" value="MBY8821444.1"/>
    <property type="molecule type" value="Genomic_DNA"/>
</dbReference>
<keyword evidence="1" id="KW-0560">Oxidoreductase</keyword>
<comment type="caution">
    <text evidence="2">The sequence shown here is derived from an EMBL/GenBank/DDBJ whole genome shotgun (WGS) entry which is preliminary data.</text>
</comment>
<dbReference type="Proteomes" id="UP000706039">
    <property type="component" value="Unassembled WGS sequence"/>
</dbReference>
<evidence type="ECO:0000256" key="1">
    <source>
        <dbReference type="ARBA" id="ARBA00023002"/>
    </source>
</evidence>
<sequence length="93" mass="9753">MSGTRIPGETRGAAITVIVDGAPVPAFAGETLATAMIAADRTAFRHDTRRVARGLFCNMGSCSECLVTRVADGRRIRACLTEAADGLEVRTDG</sequence>
<reference evidence="2 3" key="1">
    <citation type="submission" date="2021-08" db="EMBL/GenBank/DDBJ databases">
        <authorList>
            <person name="Tuo L."/>
        </authorList>
    </citation>
    <scope>NUCLEOTIDE SEQUENCE [LARGE SCALE GENOMIC DNA]</scope>
    <source>
        <strain evidence="2 3">JCM 31229</strain>
    </source>
</reference>
<name>A0ABS7PN25_9SPHN</name>
<dbReference type="InterPro" id="IPR042204">
    <property type="entry name" value="2Fe-2S-bd_N"/>
</dbReference>
<protein>
    <submittedName>
        <fullName evidence="2">(2Fe-2S)-binding protein</fullName>
    </submittedName>
</protein>
<dbReference type="RefSeq" id="WP_222988564.1">
    <property type="nucleotide sequence ID" value="NZ_JAINVV010000003.1"/>
</dbReference>